<sequence length="184" mass="19747">MAPHCAAVRVLVLVLALASINLSSCQLVKGSVSCVDCNPHKDLSGVRVAVKCRFERKLVFALTNNKGNFEAEVPKNSSSPSSSPLNCYAMLLGGPVQLWAFKKSMLSKIIKAPAGLSGSYSLSTPLTFFISHPTPKVFDQSHSDDKKSPDFGVFPPMALPPPANFTGNIPLIFFFPFLPIIGVP</sequence>
<name>A0A5P1E4I5_ASPOF</name>
<dbReference type="EMBL" id="CM007389">
    <property type="protein sequence ID" value="ONK57470.1"/>
    <property type="molecule type" value="Genomic_DNA"/>
</dbReference>
<dbReference type="Gramene" id="ONK57470">
    <property type="protein sequence ID" value="ONK57470"/>
    <property type="gene ID" value="A4U43_C09F840"/>
</dbReference>
<accession>A0A5P1E4I5</accession>
<evidence type="ECO:0000313" key="3">
    <source>
        <dbReference type="Proteomes" id="UP000243459"/>
    </source>
</evidence>
<keyword evidence="3" id="KW-1185">Reference proteome</keyword>
<feature type="signal peptide" evidence="1">
    <location>
        <begin position="1"/>
        <end position="25"/>
    </location>
</feature>
<organism evidence="2 3">
    <name type="scientific">Asparagus officinalis</name>
    <name type="common">Garden asparagus</name>
    <dbReference type="NCBI Taxonomy" id="4686"/>
    <lineage>
        <taxon>Eukaryota</taxon>
        <taxon>Viridiplantae</taxon>
        <taxon>Streptophyta</taxon>
        <taxon>Embryophyta</taxon>
        <taxon>Tracheophyta</taxon>
        <taxon>Spermatophyta</taxon>
        <taxon>Magnoliopsida</taxon>
        <taxon>Liliopsida</taxon>
        <taxon>Asparagales</taxon>
        <taxon>Asparagaceae</taxon>
        <taxon>Asparagoideae</taxon>
        <taxon>Asparagus</taxon>
    </lineage>
</organism>
<evidence type="ECO:0000313" key="2">
    <source>
        <dbReference type="EMBL" id="ONK57470.1"/>
    </source>
</evidence>
<gene>
    <name evidence="2" type="ORF">A4U43_C09F840</name>
</gene>
<protein>
    <recommendedName>
        <fullName evidence="4">Pollen Ole e 1 allergen and extensin family protein</fullName>
    </recommendedName>
</protein>
<keyword evidence="1" id="KW-0732">Signal</keyword>
<dbReference type="Pfam" id="PF01190">
    <property type="entry name" value="Pollen_Ole_e_1"/>
    <property type="match status" value="1"/>
</dbReference>
<proteinExistence type="predicted"/>
<evidence type="ECO:0008006" key="4">
    <source>
        <dbReference type="Google" id="ProtNLM"/>
    </source>
</evidence>
<reference evidence="3" key="1">
    <citation type="journal article" date="2017" name="Nat. Commun.">
        <title>The asparagus genome sheds light on the origin and evolution of a young Y chromosome.</title>
        <authorList>
            <person name="Harkess A."/>
            <person name="Zhou J."/>
            <person name="Xu C."/>
            <person name="Bowers J.E."/>
            <person name="Van der Hulst R."/>
            <person name="Ayyampalayam S."/>
            <person name="Mercati F."/>
            <person name="Riccardi P."/>
            <person name="McKain M.R."/>
            <person name="Kakrana A."/>
            <person name="Tang H."/>
            <person name="Ray J."/>
            <person name="Groenendijk J."/>
            <person name="Arikit S."/>
            <person name="Mathioni S.M."/>
            <person name="Nakano M."/>
            <person name="Shan H."/>
            <person name="Telgmann-Rauber A."/>
            <person name="Kanno A."/>
            <person name="Yue Z."/>
            <person name="Chen H."/>
            <person name="Li W."/>
            <person name="Chen Y."/>
            <person name="Xu X."/>
            <person name="Zhang Y."/>
            <person name="Luo S."/>
            <person name="Chen H."/>
            <person name="Gao J."/>
            <person name="Mao Z."/>
            <person name="Pires J.C."/>
            <person name="Luo M."/>
            <person name="Kudrna D."/>
            <person name="Wing R.A."/>
            <person name="Meyers B.C."/>
            <person name="Yi K."/>
            <person name="Kong H."/>
            <person name="Lavrijsen P."/>
            <person name="Sunseri F."/>
            <person name="Falavigna A."/>
            <person name="Ye Y."/>
            <person name="Leebens-Mack J.H."/>
            <person name="Chen G."/>
        </authorList>
    </citation>
    <scope>NUCLEOTIDE SEQUENCE [LARGE SCALE GENOMIC DNA]</scope>
    <source>
        <strain evidence="3">cv. DH0086</strain>
    </source>
</reference>
<evidence type="ECO:0000256" key="1">
    <source>
        <dbReference type="SAM" id="SignalP"/>
    </source>
</evidence>
<dbReference type="OrthoDB" id="1104395at2759"/>
<dbReference type="AlphaFoldDB" id="A0A5P1E4I5"/>
<feature type="chain" id="PRO_5024417088" description="Pollen Ole e 1 allergen and extensin family protein" evidence="1">
    <location>
        <begin position="26"/>
        <end position="184"/>
    </location>
</feature>
<dbReference type="Proteomes" id="UP000243459">
    <property type="component" value="Chromosome 9"/>
</dbReference>